<dbReference type="PANTHER" id="PTHR12276">
    <property type="entry name" value="EPSIN/ENT-RELATED"/>
    <property type="match status" value="1"/>
</dbReference>
<dbReference type="Pfam" id="PF01417">
    <property type="entry name" value="ENTH"/>
    <property type="match status" value="1"/>
</dbReference>
<dbReference type="PROSITE" id="PS50942">
    <property type="entry name" value="ENTH"/>
    <property type="match status" value="1"/>
</dbReference>
<sequence length="197" mass="22697">MDTAADVGKSVLRWASSALTDARYKVEGMYGTEIERKTKEATSNESWGSSGTLKNEIARATFDYGESYDQIMTIIWERLEANSWRVVFKTLTLLDHLIRNGSKRVIDECRIQIYRIRLLNNFFKTDEDGIDRGKTIRALAKRICQMLDDNRVLRRARDKTQQQNRQFSASAPATSFSSSPNANFSDYRSSFFSDYRS</sequence>
<protein>
    <recommendedName>
        <fullName evidence="2">ENTH domain-containing protein</fullName>
    </recommendedName>
</protein>
<dbReference type="CDD" id="cd03571">
    <property type="entry name" value="ENTH"/>
    <property type="match status" value="1"/>
</dbReference>
<organism evidence="3 4">
    <name type="scientific">Bonamia ostreae</name>
    <dbReference type="NCBI Taxonomy" id="126728"/>
    <lineage>
        <taxon>Eukaryota</taxon>
        <taxon>Sar</taxon>
        <taxon>Rhizaria</taxon>
        <taxon>Endomyxa</taxon>
        <taxon>Ascetosporea</taxon>
        <taxon>Haplosporida</taxon>
        <taxon>Bonamia</taxon>
    </lineage>
</organism>
<keyword evidence="4" id="KW-1185">Reference proteome</keyword>
<dbReference type="InterPro" id="IPR013809">
    <property type="entry name" value="ENTH"/>
</dbReference>
<accession>A0ABV2ANE4</accession>
<feature type="compositionally biased region" description="Low complexity" evidence="1">
    <location>
        <begin position="167"/>
        <end position="197"/>
    </location>
</feature>
<evidence type="ECO:0000313" key="4">
    <source>
        <dbReference type="Proteomes" id="UP001439008"/>
    </source>
</evidence>
<evidence type="ECO:0000259" key="2">
    <source>
        <dbReference type="PROSITE" id="PS50942"/>
    </source>
</evidence>
<reference evidence="3 4" key="1">
    <citation type="journal article" date="2024" name="BMC Biol.">
        <title>Comparative genomics of Ascetosporea gives new insight into the evolutionary basis for animal parasitism in Rhizaria.</title>
        <authorList>
            <person name="Hiltunen Thoren M."/>
            <person name="Onut-Brannstrom I."/>
            <person name="Alfjorden A."/>
            <person name="Peckova H."/>
            <person name="Swords F."/>
            <person name="Hooper C."/>
            <person name="Holzer A.S."/>
            <person name="Bass D."/>
            <person name="Burki F."/>
        </authorList>
    </citation>
    <scope>NUCLEOTIDE SEQUENCE [LARGE SCALE GENOMIC DNA]</scope>
    <source>
        <strain evidence="3">20-A016</strain>
    </source>
</reference>
<dbReference type="SMART" id="SM00273">
    <property type="entry name" value="ENTH"/>
    <property type="match status" value="1"/>
</dbReference>
<evidence type="ECO:0000256" key="1">
    <source>
        <dbReference type="SAM" id="MobiDB-lite"/>
    </source>
</evidence>
<gene>
    <name evidence="3" type="ORF">MHBO_002728</name>
</gene>
<comment type="caution">
    <text evidence="3">The sequence shown here is derived from an EMBL/GenBank/DDBJ whole genome shotgun (WGS) entry which is preliminary data.</text>
</comment>
<proteinExistence type="predicted"/>
<dbReference type="EMBL" id="JBDODL010001113">
    <property type="protein sequence ID" value="MES1921153.1"/>
    <property type="molecule type" value="Genomic_DNA"/>
</dbReference>
<feature type="domain" description="ENTH" evidence="2">
    <location>
        <begin position="26"/>
        <end position="157"/>
    </location>
</feature>
<dbReference type="SUPFAM" id="SSF48464">
    <property type="entry name" value="ENTH/VHS domain"/>
    <property type="match status" value="1"/>
</dbReference>
<evidence type="ECO:0000313" key="3">
    <source>
        <dbReference type="EMBL" id="MES1921153.1"/>
    </source>
</evidence>
<name>A0ABV2ANE4_9EUKA</name>
<dbReference type="InterPro" id="IPR008942">
    <property type="entry name" value="ENTH_VHS"/>
</dbReference>
<feature type="region of interest" description="Disordered" evidence="1">
    <location>
        <begin position="158"/>
        <end position="197"/>
    </location>
</feature>
<dbReference type="Proteomes" id="UP001439008">
    <property type="component" value="Unassembled WGS sequence"/>
</dbReference>
<dbReference type="Gene3D" id="1.25.40.90">
    <property type="match status" value="1"/>
</dbReference>
<dbReference type="PANTHER" id="PTHR12276:SF45">
    <property type="entry name" value="CLATHRIN INTERACTOR 1"/>
    <property type="match status" value="1"/>
</dbReference>
<feature type="non-terminal residue" evidence="3">
    <location>
        <position position="197"/>
    </location>
</feature>